<protein>
    <submittedName>
        <fullName evidence="3">Zinc phosphodiesterase ELAC protein</fullName>
    </submittedName>
</protein>
<feature type="compositionally biased region" description="Polar residues" evidence="1">
    <location>
        <begin position="1"/>
        <end position="12"/>
    </location>
</feature>
<feature type="region of interest" description="Disordered" evidence="1">
    <location>
        <begin position="1"/>
        <end position="22"/>
    </location>
</feature>
<dbReference type="PANTHER" id="PTHR46018">
    <property type="entry name" value="ZINC PHOSPHODIESTERASE ELAC PROTEIN 1"/>
    <property type="match status" value="1"/>
</dbReference>
<dbReference type="EMBL" id="BFAD01000008">
    <property type="protein sequence ID" value="GBE86099.1"/>
    <property type="molecule type" value="Genomic_DNA"/>
</dbReference>
<feature type="compositionally biased region" description="Basic and acidic residues" evidence="1">
    <location>
        <begin position="460"/>
        <end position="480"/>
    </location>
</feature>
<dbReference type="InterPro" id="IPR001279">
    <property type="entry name" value="Metallo-B-lactamas"/>
</dbReference>
<evidence type="ECO:0000313" key="3">
    <source>
        <dbReference type="EMBL" id="GBE86099.1"/>
    </source>
</evidence>
<accession>A0A401GV84</accession>
<dbReference type="AlphaFoldDB" id="A0A401GV84"/>
<dbReference type="SUPFAM" id="SSF56281">
    <property type="entry name" value="Metallo-hydrolase/oxidoreductase"/>
    <property type="match status" value="1"/>
</dbReference>
<dbReference type="GeneID" id="38783016"/>
<dbReference type="GO" id="GO:0042781">
    <property type="term" value="F:3'-tRNA processing endoribonuclease activity"/>
    <property type="evidence" value="ECO:0007669"/>
    <property type="project" value="TreeGrafter"/>
</dbReference>
<sequence>MSNDITVTFLGTTSGGGPTETRNCSSLVLDPLSDGSLWMVDCAEGTARQVATQPWHDSRRIKLTRLTKIFITHMHADHTMGLLPLLRNVLGIPRLRPPFREPDDPPRVEVYGPRGLRRLLRTLCAATNTNTDTRYAVHELLFPGEEPDVNAPESSLTSGPPAKNSVGWNEHVECEAPGFNFACDADGFWRGIVDTPIAGSHGRRRLVVDAGPIEHRDPCLGFVFREVVDPDVPSERERPPRTLVILGDTYDASGILPLLSSPSRPLDMRFPSSDPLLTDATPPMPARITLLIHEATDACIPRSIDTQERTGRNRTPQSVTETAVARGHSTPAMAGAFARACGAERLVLNHIGARFPAPRGPEDTFRVMCMAEIERQAATTWAPPPGGFVQAAYDFMRVTIPPYPSPVELEMEGLIVQEVEAFKEVNQLNKSQNKVDARDAGPPPPTGPRAGAYLSTDANLNRKRERVLSERAHGASDIGRDAKRNMSTYAGSSAYAARDQAYYENGRAREDRGARYEREDRRDNGGRRGGHWREPREEYRPRRRD</sequence>
<dbReference type="GO" id="GO:0005634">
    <property type="term" value="C:nucleus"/>
    <property type="evidence" value="ECO:0007669"/>
    <property type="project" value="TreeGrafter"/>
</dbReference>
<dbReference type="InterPro" id="IPR036866">
    <property type="entry name" value="RibonucZ/Hydroxyglut_hydro"/>
</dbReference>
<feature type="region of interest" description="Disordered" evidence="1">
    <location>
        <begin position="430"/>
        <end position="480"/>
    </location>
</feature>
<dbReference type="OrthoDB" id="527344at2759"/>
<dbReference type="PANTHER" id="PTHR46018:SF2">
    <property type="entry name" value="ZINC PHOSPHODIESTERASE ELAC PROTEIN 1"/>
    <property type="match status" value="1"/>
</dbReference>
<keyword evidence="4" id="KW-1185">Reference proteome</keyword>
<dbReference type="Gene3D" id="3.60.15.10">
    <property type="entry name" value="Ribonuclease Z/Hydroxyacylglutathione hydrolase-like"/>
    <property type="match status" value="1"/>
</dbReference>
<gene>
    <name evidence="3" type="ORF">SCP_0806230</name>
</gene>
<comment type="caution">
    <text evidence="3">The sequence shown here is derived from an EMBL/GenBank/DDBJ whole genome shotgun (WGS) entry which is preliminary data.</text>
</comment>
<feature type="domain" description="Metallo-beta-lactamase" evidence="2">
    <location>
        <begin position="40"/>
        <end position="140"/>
    </location>
</feature>
<reference evidence="3 4" key="1">
    <citation type="journal article" date="2018" name="Sci. Rep.">
        <title>Genome sequence of the cauliflower mushroom Sparassis crispa (Hanabiratake) and its association with beneficial usage.</title>
        <authorList>
            <person name="Kiyama R."/>
            <person name="Furutani Y."/>
            <person name="Kawaguchi K."/>
            <person name="Nakanishi T."/>
        </authorList>
    </citation>
    <scope>NUCLEOTIDE SEQUENCE [LARGE SCALE GENOMIC DNA]</scope>
</reference>
<evidence type="ECO:0000259" key="2">
    <source>
        <dbReference type="Pfam" id="PF12706"/>
    </source>
</evidence>
<dbReference type="Proteomes" id="UP000287166">
    <property type="component" value="Unassembled WGS sequence"/>
</dbReference>
<feature type="compositionally biased region" description="Basic and acidic residues" evidence="1">
    <location>
        <begin position="506"/>
        <end position="545"/>
    </location>
</feature>
<feature type="region of interest" description="Disordered" evidence="1">
    <location>
        <begin position="500"/>
        <end position="545"/>
    </location>
</feature>
<evidence type="ECO:0000313" key="4">
    <source>
        <dbReference type="Proteomes" id="UP000287166"/>
    </source>
</evidence>
<proteinExistence type="predicted"/>
<dbReference type="Pfam" id="PF12706">
    <property type="entry name" value="Lactamase_B_2"/>
    <property type="match status" value="1"/>
</dbReference>
<dbReference type="STRING" id="139825.A0A401GV84"/>
<dbReference type="InParanoid" id="A0A401GV84"/>
<name>A0A401GV84_9APHY</name>
<evidence type="ECO:0000256" key="1">
    <source>
        <dbReference type="SAM" id="MobiDB-lite"/>
    </source>
</evidence>
<dbReference type="RefSeq" id="XP_027617012.1">
    <property type="nucleotide sequence ID" value="XM_027761211.1"/>
</dbReference>
<organism evidence="3 4">
    <name type="scientific">Sparassis crispa</name>
    <dbReference type="NCBI Taxonomy" id="139825"/>
    <lineage>
        <taxon>Eukaryota</taxon>
        <taxon>Fungi</taxon>
        <taxon>Dikarya</taxon>
        <taxon>Basidiomycota</taxon>
        <taxon>Agaricomycotina</taxon>
        <taxon>Agaricomycetes</taxon>
        <taxon>Polyporales</taxon>
        <taxon>Sparassidaceae</taxon>
        <taxon>Sparassis</taxon>
    </lineage>
</organism>